<dbReference type="SUPFAM" id="SSF48452">
    <property type="entry name" value="TPR-like"/>
    <property type="match status" value="1"/>
</dbReference>
<keyword evidence="4" id="KW-1185">Reference proteome</keyword>
<feature type="region of interest" description="Disordered" evidence="1">
    <location>
        <begin position="75"/>
        <end position="116"/>
    </location>
</feature>
<feature type="transmembrane region" description="Helical" evidence="2">
    <location>
        <begin position="36"/>
        <end position="57"/>
    </location>
</feature>
<protein>
    <recommendedName>
        <fullName evidence="5">Tetratricopeptide repeat protein</fullName>
    </recommendedName>
</protein>
<keyword evidence="2" id="KW-0812">Transmembrane</keyword>
<evidence type="ECO:0008006" key="5">
    <source>
        <dbReference type="Google" id="ProtNLM"/>
    </source>
</evidence>
<organism evidence="3 4">
    <name type="scientific">Thermosulfurimonas dismutans</name>
    <dbReference type="NCBI Taxonomy" id="999894"/>
    <lineage>
        <taxon>Bacteria</taxon>
        <taxon>Pseudomonadati</taxon>
        <taxon>Thermodesulfobacteriota</taxon>
        <taxon>Thermodesulfobacteria</taxon>
        <taxon>Thermodesulfobacteriales</taxon>
        <taxon>Thermodesulfobacteriaceae</taxon>
        <taxon>Thermosulfurimonas</taxon>
    </lineage>
</organism>
<keyword evidence="2" id="KW-0472">Membrane</keyword>
<evidence type="ECO:0000313" key="3">
    <source>
        <dbReference type="EMBL" id="OAQ20565.1"/>
    </source>
</evidence>
<sequence length="289" mass="32451">MSKLYEILKQIESRKEGSFPSEKFSERVSPESRKKVAILIGILVLSVILGFGGFYAFKSFFFPEVYIPQTSIVRKSSPPAPKVVQESKVQESKVEVKPPVKPPKVEASPKSKGAALQASKLPEKVVVLATSNEKQTKRDMVRKPLKEAAKGAFSERSYKIKKEPAKPPLPLGPEERLRGLLVRAESLRKKGQCSEALRLYREYLKLRKSAEVLNNYAACLFLVGDLEEAETALRESLKLVDDPSTRLNLVMVEIKKGDYSEACLEFKKIDSISGSLYRDLAQFLKARCR</sequence>
<name>A0A179D3C6_9BACT</name>
<keyword evidence="2" id="KW-1133">Transmembrane helix</keyword>
<gene>
    <name evidence="3" type="ORF">TDIS_1334</name>
</gene>
<dbReference type="EMBL" id="LWLG01000009">
    <property type="protein sequence ID" value="OAQ20565.1"/>
    <property type="molecule type" value="Genomic_DNA"/>
</dbReference>
<accession>A0A179D3C6</accession>
<dbReference type="InterPro" id="IPR011990">
    <property type="entry name" value="TPR-like_helical_dom_sf"/>
</dbReference>
<dbReference type="AlphaFoldDB" id="A0A179D3C6"/>
<reference evidence="3 4" key="1">
    <citation type="submission" date="2016-04" db="EMBL/GenBank/DDBJ databases">
        <title>Genome analysis of Thermosulfurimonas dismutans, the first thermophilic sulfur-disproportionating bacterium of the phylum Thermodesulfobacteria.</title>
        <authorList>
            <person name="Mardanov A.V."/>
            <person name="Beletsky A.V."/>
            <person name="Kadnikov V.V."/>
            <person name="Slobodkin A.I."/>
            <person name="Ravin N.V."/>
        </authorList>
    </citation>
    <scope>NUCLEOTIDE SEQUENCE [LARGE SCALE GENOMIC DNA]</scope>
    <source>
        <strain evidence="3 4">S95</strain>
    </source>
</reference>
<evidence type="ECO:0000313" key="4">
    <source>
        <dbReference type="Proteomes" id="UP000078390"/>
    </source>
</evidence>
<dbReference type="STRING" id="999894.TDIS_1334"/>
<comment type="caution">
    <text evidence="3">The sequence shown here is derived from an EMBL/GenBank/DDBJ whole genome shotgun (WGS) entry which is preliminary data.</text>
</comment>
<feature type="compositionally biased region" description="Basic and acidic residues" evidence="1">
    <location>
        <begin position="88"/>
        <end position="109"/>
    </location>
</feature>
<evidence type="ECO:0000256" key="2">
    <source>
        <dbReference type="SAM" id="Phobius"/>
    </source>
</evidence>
<evidence type="ECO:0000256" key="1">
    <source>
        <dbReference type="SAM" id="MobiDB-lite"/>
    </source>
</evidence>
<dbReference type="Gene3D" id="1.25.40.10">
    <property type="entry name" value="Tetratricopeptide repeat domain"/>
    <property type="match status" value="1"/>
</dbReference>
<proteinExistence type="predicted"/>
<dbReference type="Proteomes" id="UP000078390">
    <property type="component" value="Unassembled WGS sequence"/>
</dbReference>